<keyword evidence="10" id="KW-1185">Reference proteome</keyword>
<dbReference type="InterPro" id="IPR039653">
    <property type="entry name" value="Prenyltransferase"/>
</dbReference>
<dbReference type="Gene3D" id="1.20.120.1780">
    <property type="entry name" value="UbiA prenyltransferase"/>
    <property type="match status" value="1"/>
</dbReference>
<dbReference type="GO" id="GO:0005743">
    <property type="term" value="C:mitochondrial inner membrane"/>
    <property type="evidence" value="ECO:0007669"/>
    <property type="project" value="TreeGrafter"/>
</dbReference>
<comment type="cofactor">
    <cofactor evidence="1">
        <name>Mg(2+)</name>
        <dbReference type="ChEBI" id="CHEBI:18420"/>
    </cofactor>
</comment>
<dbReference type="RefSeq" id="XP_043003691.1">
    <property type="nucleotide sequence ID" value="XM_043158346.1"/>
</dbReference>
<evidence type="ECO:0000256" key="5">
    <source>
        <dbReference type="ARBA" id="ARBA00022692"/>
    </source>
</evidence>
<keyword evidence="6 8" id="KW-1133">Transmembrane helix</keyword>
<protein>
    <submittedName>
        <fullName evidence="9">Uncharacterized protein</fullName>
    </submittedName>
</protein>
<comment type="similarity">
    <text evidence="3">Belongs to the UbiA prenyltransferase family.</text>
</comment>
<dbReference type="PANTHER" id="PTHR11048">
    <property type="entry name" value="PRENYLTRANSFERASES"/>
    <property type="match status" value="1"/>
</dbReference>
<proteinExistence type="inferred from homology"/>
<evidence type="ECO:0000256" key="8">
    <source>
        <dbReference type="SAM" id="Phobius"/>
    </source>
</evidence>
<evidence type="ECO:0000313" key="9">
    <source>
        <dbReference type="EMBL" id="KAG7087220.1"/>
    </source>
</evidence>
<dbReference type="InterPro" id="IPR000537">
    <property type="entry name" value="UbiA_prenyltransferase"/>
</dbReference>
<evidence type="ECO:0000256" key="2">
    <source>
        <dbReference type="ARBA" id="ARBA00004141"/>
    </source>
</evidence>
<evidence type="ECO:0000313" key="10">
    <source>
        <dbReference type="Proteomes" id="UP001049176"/>
    </source>
</evidence>
<accession>A0A9P7RQ26</accession>
<organism evidence="9 10">
    <name type="scientific">Marasmius oreades</name>
    <name type="common">fairy-ring Marasmius</name>
    <dbReference type="NCBI Taxonomy" id="181124"/>
    <lineage>
        <taxon>Eukaryota</taxon>
        <taxon>Fungi</taxon>
        <taxon>Dikarya</taxon>
        <taxon>Basidiomycota</taxon>
        <taxon>Agaricomycotina</taxon>
        <taxon>Agaricomycetes</taxon>
        <taxon>Agaricomycetidae</taxon>
        <taxon>Agaricales</taxon>
        <taxon>Marasmiineae</taxon>
        <taxon>Marasmiaceae</taxon>
        <taxon>Marasmius</taxon>
    </lineage>
</organism>
<dbReference type="PANTHER" id="PTHR11048:SF28">
    <property type="entry name" value="4-HYDROXYBENZOATE POLYPRENYLTRANSFERASE, MITOCHONDRIAL"/>
    <property type="match status" value="1"/>
</dbReference>
<dbReference type="Pfam" id="PF01040">
    <property type="entry name" value="UbiA"/>
    <property type="match status" value="1"/>
</dbReference>
<evidence type="ECO:0000256" key="1">
    <source>
        <dbReference type="ARBA" id="ARBA00001946"/>
    </source>
</evidence>
<dbReference type="FunFam" id="1.20.120.1780:FF:000001">
    <property type="entry name" value="4-hydroxybenzoate octaprenyltransferase"/>
    <property type="match status" value="1"/>
</dbReference>
<reference evidence="9" key="1">
    <citation type="journal article" date="2021" name="Genome Biol. Evol.">
        <title>The assembled and annotated genome of the fairy-ring fungus Marasmius oreades.</title>
        <authorList>
            <person name="Hiltunen M."/>
            <person name="Ament-Velasquez S.L."/>
            <person name="Johannesson H."/>
        </authorList>
    </citation>
    <scope>NUCLEOTIDE SEQUENCE</scope>
    <source>
        <strain evidence="9">03SP1</strain>
    </source>
</reference>
<keyword evidence="5 8" id="KW-0812">Transmembrane</keyword>
<dbReference type="GO" id="GO:0008412">
    <property type="term" value="F:4-hydroxybenzoate polyprenyltransferase activity"/>
    <property type="evidence" value="ECO:0007669"/>
    <property type="project" value="TreeGrafter"/>
</dbReference>
<dbReference type="OrthoDB" id="18170at2759"/>
<keyword evidence="7 8" id="KW-0472">Membrane</keyword>
<evidence type="ECO:0000256" key="7">
    <source>
        <dbReference type="ARBA" id="ARBA00023136"/>
    </source>
</evidence>
<comment type="caution">
    <text evidence="9">The sequence shown here is derived from an EMBL/GenBank/DDBJ whole genome shotgun (WGS) entry which is preliminary data.</text>
</comment>
<dbReference type="KEGG" id="more:E1B28_013201"/>
<dbReference type="AlphaFoldDB" id="A0A9P7RQ26"/>
<name>A0A9P7RQ26_9AGAR</name>
<evidence type="ECO:0000256" key="6">
    <source>
        <dbReference type="ARBA" id="ARBA00022989"/>
    </source>
</evidence>
<keyword evidence="4" id="KW-0808">Transferase</keyword>
<sequence>MYISDTVYASQDKKDDPKAGVKSTALLFGRYARLMLHIFGTLMMACLAAAGLMNKQGTWFFVGTGSAASHLFYQTLRVDLDDPKSCLRCFESNAWQFGGIVWAGLFLDYITSVHVW</sequence>
<evidence type="ECO:0000256" key="3">
    <source>
        <dbReference type="ARBA" id="ARBA00005985"/>
    </source>
</evidence>
<feature type="transmembrane region" description="Helical" evidence="8">
    <location>
        <begin position="34"/>
        <end position="53"/>
    </location>
</feature>
<dbReference type="EMBL" id="CM032189">
    <property type="protein sequence ID" value="KAG7087220.1"/>
    <property type="molecule type" value="Genomic_DNA"/>
</dbReference>
<evidence type="ECO:0000256" key="4">
    <source>
        <dbReference type="ARBA" id="ARBA00022679"/>
    </source>
</evidence>
<gene>
    <name evidence="9" type="ORF">E1B28_013201</name>
</gene>
<dbReference type="Proteomes" id="UP001049176">
    <property type="component" value="Chromosome 9"/>
</dbReference>
<comment type="subcellular location">
    <subcellularLocation>
        <location evidence="2">Membrane</location>
        <topology evidence="2">Multi-pass membrane protein</topology>
    </subcellularLocation>
</comment>
<dbReference type="GeneID" id="66082276"/>
<dbReference type="GO" id="GO:0006744">
    <property type="term" value="P:ubiquinone biosynthetic process"/>
    <property type="evidence" value="ECO:0007669"/>
    <property type="project" value="TreeGrafter"/>
</dbReference>